<dbReference type="EMBL" id="JAOCBE010000005">
    <property type="protein sequence ID" value="MDH0971215.1"/>
    <property type="molecule type" value="Genomic_DNA"/>
</dbReference>
<evidence type="ECO:0008006" key="3">
    <source>
        <dbReference type="Google" id="ProtNLM"/>
    </source>
</evidence>
<protein>
    <recommendedName>
        <fullName evidence="3">ADP-ribosyl-(Dinitrogen reductase) hydrolase</fullName>
    </recommendedName>
</protein>
<name>A0AA42MYW5_ACIJO</name>
<sequence>MDVEEPALKFVFSPKISTKLADENHNVSEQEVREAFFNSDGRSLIDPREKHKTNPPTLWFVSETNKGRILKVCYVFDGEHTVYVKTAYEATDNIIRIFEKYSN</sequence>
<dbReference type="Proteomes" id="UP001159915">
    <property type="component" value="Unassembled WGS sequence"/>
</dbReference>
<organism evidence="1 2">
    <name type="scientific">Acinetobacter johnsonii</name>
    <dbReference type="NCBI Taxonomy" id="40214"/>
    <lineage>
        <taxon>Bacteria</taxon>
        <taxon>Pseudomonadati</taxon>
        <taxon>Pseudomonadota</taxon>
        <taxon>Gammaproteobacteria</taxon>
        <taxon>Moraxellales</taxon>
        <taxon>Moraxellaceae</taxon>
        <taxon>Acinetobacter</taxon>
    </lineage>
</organism>
<gene>
    <name evidence="1" type="ORF">N5C10_18965</name>
</gene>
<comment type="caution">
    <text evidence="1">The sequence shown here is derived from an EMBL/GenBank/DDBJ whole genome shotgun (WGS) entry which is preliminary data.</text>
</comment>
<accession>A0AA42MYW5</accession>
<dbReference type="RefSeq" id="WP_279671859.1">
    <property type="nucleotide sequence ID" value="NZ_JAOCAN010000040.1"/>
</dbReference>
<proteinExistence type="predicted"/>
<evidence type="ECO:0000313" key="2">
    <source>
        <dbReference type="Proteomes" id="UP001159915"/>
    </source>
</evidence>
<evidence type="ECO:0000313" key="1">
    <source>
        <dbReference type="EMBL" id="MDH0971215.1"/>
    </source>
</evidence>
<dbReference type="AlphaFoldDB" id="A0AA42MYW5"/>
<reference evidence="1" key="1">
    <citation type="submission" date="2022-09" db="EMBL/GenBank/DDBJ databases">
        <title>Intensive care unit water sources are persistently colonized with multi-drug resistant bacteria and are the site of extensive horizontal gene transfer of antibiotic resistance genes.</title>
        <authorList>
            <person name="Diorio-Toth L."/>
        </authorList>
    </citation>
    <scope>NUCLEOTIDE SEQUENCE</scope>
    <source>
        <strain evidence="1">GD03920</strain>
    </source>
</reference>